<organism evidence="6 7">
    <name type="scientific">Promicromonospora sukumoe</name>
    <dbReference type="NCBI Taxonomy" id="88382"/>
    <lineage>
        <taxon>Bacteria</taxon>
        <taxon>Bacillati</taxon>
        <taxon>Actinomycetota</taxon>
        <taxon>Actinomycetes</taxon>
        <taxon>Micrococcales</taxon>
        <taxon>Promicromonosporaceae</taxon>
        <taxon>Promicromonospora</taxon>
    </lineage>
</organism>
<dbReference type="RefSeq" id="WP_182615769.1">
    <property type="nucleotide sequence ID" value="NZ_BAAATF010000006.1"/>
</dbReference>
<dbReference type="PROSITE" id="PS50975">
    <property type="entry name" value="ATP_GRASP"/>
    <property type="match status" value="1"/>
</dbReference>
<keyword evidence="7" id="KW-1185">Reference proteome</keyword>
<keyword evidence="1 6" id="KW-0436">Ligase</keyword>
<dbReference type="Gene3D" id="3.30.470.20">
    <property type="entry name" value="ATP-grasp fold, B domain"/>
    <property type="match status" value="1"/>
</dbReference>
<evidence type="ECO:0000256" key="4">
    <source>
        <dbReference type="PROSITE-ProRule" id="PRU00409"/>
    </source>
</evidence>
<sequence length="335" mass="34399">MTTLLVTGAGGPAGRALGAQLAARAAAGADLTWVGVDIVPVDDPNYPATDHAPRADAWDYVTGMRDLVVKHAPDLVIPTVQDELPQVAVLAQTLDHATTVLTAAPGPAALAADKLLTMLALDRAGVPVPRYALPTDFESVDEALAWAHGPVVIKPRVSRGGRGVRLVESAADLSAPGDPGDLTGPAGPTVWTALDASWIVQTFAEGTEYCPQLFRPTASAGTPGIDGTGTTAVVLEKTVLKQGRVGNAAAVVRPAAGTLPDVEDVARRAVAALGLTGPADLDIRRDATGAPLVLEVNGRFGANSEHTPELLDAVLGTYQHGTYPDGTSRPAQAPR</sequence>
<dbReference type="InterPro" id="IPR052032">
    <property type="entry name" value="ATP-dep_AA_Ligase"/>
</dbReference>
<dbReference type="EMBL" id="JACGWV010000001">
    <property type="protein sequence ID" value="MBA8808019.1"/>
    <property type="molecule type" value="Genomic_DNA"/>
</dbReference>
<dbReference type="InterPro" id="IPR003806">
    <property type="entry name" value="ATP-grasp_PylC-type"/>
</dbReference>
<dbReference type="EC" id="6.3.5.5" evidence="6"/>
<evidence type="ECO:0000259" key="5">
    <source>
        <dbReference type="PROSITE" id="PS50975"/>
    </source>
</evidence>
<accession>A0A7W3PDZ8</accession>
<gene>
    <name evidence="6" type="ORF">FHX71_001961</name>
</gene>
<proteinExistence type="predicted"/>
<protein>
    <submittedName>
        <fullName evidence="6">Carbamoyl-phosphate synthase large subunit</fullName>
        <ecNumber evidence="6">6.3.5.5</ecNumber>
    </submittedName>
</protein>
<evidence type="ECO:0000256" key="2">
    <source>
        <dbReference type="ARBA" id="ARBA00022741"/>
    </source>
</evidence>
<dbReference type="GO" id="GO:0046872">
    <property type="term" value="F:metal ion binding"/>
    <property type="evidence" value="ECO:0007669"/>
    <property type="project" value="InterPro"/>
</dbReference>
<dbReference type="Pfam" id="PF02655">
    <property type="entry name" value="ATP-grasp_3"/>
    <property type="match status" value="1"/>
</dbReference>
<dbReference type="PANTHER" id="PTHR43585">
    <property type="entry name" value="FUMIPYRROLE BIOSYNTHESIS PROTEIN C"/>
    <property type="match status" value="1"/>
</dbReference>
<evidence type="ECO:0000256" key="3">
    <source>
        <dbReference type="ARBA" id="ARBA00022840"/>
    </source>
</evidence>
<evidence type="ECO:0000313" key="7">
    <source>
        <dbReference type="Proteomes" id="UP000540568"/>
    </source>
</evidence>
<comment type="caution">
    <text evidence="6">The sequence shown here is derived from an EMBL/GenBank/DDBJ whole genome shotgun (WGS) entry which is preliminary data.</text>
</comment>
<evidence type="ECO:0000313" key="6">
    <source>
        <dbReference type="EMBL" id="MBA8808019.1"/>
    </source>
</evidence>
<name>A0A7W3PDZ8_9MICO</name>
<dbReference type="SUPFAM" id="SSF56059">
    <property type="entry name" value="Glutathione synthetase ATP-binding domain-like"/>
    <property type="match status" value="1"/>
</dbReference>
<dbReference type="GO" id="GO:0005524">
    <property type="term" value="F:ATP binding"/>
    <property type="evidence" value="ECO:0007669"/>
    <property type="project" value="UniProtKB-UniRule"/>
</dbReference>
<dbReference type="GO" id="GO:0004088">
    <property type="term" value="F:carbamoyl-phosphate synthase (glutamine-hydrolyzing) activity"/>
    <property type="evidence" value="ECO:0007669"/>
    <property type="project" value="UniProtKB-EC"/>
</dbReference>
<feature type="domain" description="ATP-grasp" evidence="5">
    <location>
        <begin position="118"/>
        <end position="328"/>
    </location>
</feature>
<reference evidence="6 7" key="1">
    <citation type="submission" date="2020-07" db="EMBL/GenBank/DDBJ databases">
        <title>Sequencing the genomes of 1000 actinobacteria strains.</title>
        <authorList>
            <person name="Klenk H.-P."/>
        </authorList>
    </citation>
    <scope>NUCLEOTIDE SEQUENCE [LARGE SCALE GENOMIC DNA]</scope>
    <source>
        <strain evidence="6 7">DSM 44121</strain>
    </source>
</reference>
<keyword evidence="3 4" id="KW-0067">ATP-binding</keyword>
<dbReference type="PANTHER" id="PTHR43585:SF2">
    <property type="entry name" value="ATP-GRASP ENZYME FSQD"/>
    <property type="match status" value="1"/>
</dbReference>
<dbReference type="InterPro" id="IPR011761">
    <property type="entry name" value="ATP-grasp"/>
</dbReference>
<dbReference type="Gene3D" id="3.40.50.20">
    <property type="match status" value="1"/>
</dbReference>
<dbReference type="Proteomes" id="UP000540568">
    <property type="component" value="Unassembled WGS sequence"/>
</dbReference>
<dbReference type="AlphaFoldDB" id="A0A7W3PDZ8"/>
<keyword evidence="2 4" id="KW-0547">Nucleotide-binding</keyword>
<evidence type="ECO:0000256" key="1">
    <source>
        <dbReference type="ARBA" id="ARBA00022598"/>
    </source>
</evidence>